<dbReference type="GO" id="GO:0055085">
    <property type="term" value="P:transmembrane transport"/>
    <property type="evidence" value="ECO:0007669"/>
    <property type="project" value="InterPro"/>
</dbReference>
<gene>
    <name evidence="5" type="ORF">EKG35_12930</name>
</gene>
<organism evidence="5 6">
    <name type="scientific">Lysinibacillus telephonicus</name>
    <dbReference type="NCBI Taxonomy" id="1714840"/>
    <lineage>
        <taxon>Bacteria</taxon>
        <taxon>Bacillati</taxon>
        <taxon>Bacillota</taxon>
        <taxon>Bacilli</taxon>
        <taxon>Bacillales</taxon>
        <taxon>Bacillaceae</taxon>
        <taxon>Lysinibacillus</taxon>
    </lineage>
</organism>
<evidence type="ECO:0000256" key="3">
    <source>
        <dbReference type="ARBA" id="ARBA00022729"/>
    </source>
</evidence>
<evidence type="ECO:0000256" key="4">
    <source>
        <dbReference type="SAM" id="SignalP"/>
    </source>
</evidence>
<feature type="signal peptide" evidence="4">
    <location>
        <begin position="1"/>
        <end position="25"/>
    </location>
</feature>
<dbReference type="EMBL" id="RXNR01000037">
    <property type="protein sequence ID" value="RTQ91834.1"/>
    <property type="molecule type" value="Genomic_DNA"/>
</dbReference>
<dbReference type="OrthoDB" id="9776801at2"/>
<accession>A0A431UP29</accession>
<reference evidence="5 6" key="1">
    <citation type="submission" date="2018-12" db="EMBL/GenBank/DDBJ databases">
        <authorList>
            <person name="Yu L."/>
        </authorList>
    </citation>
    <scope>NUCLEOTIDE SEQUENCE [LARGE SCALE GENOMIC DNA]</scope>
    <source>
        <strain evidence="5 6">S5H2222</strain>
    </source>
</reference>
<dbReference type="PROSITE" id="PS51257">
    <property type="entry name" value="PROKAR_LIPOPROTEIN"/>
    <property type="match status" value="1"/>
</dbReference>
<dbReference type="NCBIfam" id="NF037995">
    <property type="entry name" value="TRAP_S1"/>
    <property type="match status" value="1"/>
</dbReference>
<dbReference type="PANTHER" id="PTHR33376">
    <property type="match status" value="1"/>
</dbReference>
<evidence type="ECO:0000313" key="5">
    <source>
        <dbReference type="EMBL" id="RTQ91834.1"/>
    </source>
</evidence>
<sequence>MTKGKLKFISGIALSMLLLVACGDATDTSSNGANADTETYTINIAYGNQPGEPIDELAKKWEELAEEKSNGQIDLVLYPSSQLGAEKDVIEQAIQGNNVIVLAGYDFLLDYVPDAGILTAPYLTDDTELLRKITDTEWFSNINNQLKDKGVSVIIPNVVYGERHLMTGKKVETPEDLAGLKVRVPNNQMSIKTMEALGAAATPLPLADLYPSLQQGLIDGAENPVSVLHGAKVQEVSKYLSLTGHQRFIVSFSGGESFINGLPEDIVTILKETGAEAADYGYEVLKETDQKVLEAFEAEGVEIVEVDTALFKEKVASVYDEFEDVWSDNLYNNLLAELENLK</sequence>
<dbReference type="Pfam" id="PF03480">
    <property type="entry name" value="DctP"/>
    <property type="match status" value="1"/>
</dbReference>
<dbReference type="RefSeq" id="WP_126294888.1">
    <property type="nucleotide sequence ID" value="NZ_CP155468.1"/>
</dbReference>
<keyword evidence="3 4" id="KW-0732">Signal</keyword>
<dbReference type="InterPro" id="IPR004682">
    <property type="entry name" value="TRAP_DctP"/>
</dbReference>
<dbReference type="PANTHER" id="PTHR33376:SF7">
    <property type="entry name" value="C4-DICARBOXYLATE-BINDING PROTEIN DCTB"/>
    <property type="match status" value="1"/>
</dbReference>
<keyword evidence="6" id="KW-1185">Reference proteome</keyword>
<proteinExistence type="inferred from homology"/>
<dbReference type="Proteomes" id="UP000276349">
    <property type="component" value="Unassembled WGS sequence"/>
</dbReference>
<dbReference type="CDD" id="cd13669">
    <property type="entry name" value="PBP2_TRAP_TM0322_like"/>
    <property type="match status" value="1"/>
</dbReference>
<dbReference type="GO" id="GO:0030288">
    <property type="term" value="C:outer membrane-bounded periplasmic space"/>
    <property type="evidence" value="ECO:0007669"/>
    <property type="project" value="InterPro"/>
</dbReference>
<dbReference type="InterPro" id="IPR018389">
    <property type="entry name" value="DctP_fam"/>
</dbReference>
<dbReference type="InterPro" id="IPR038404">
    <property type="entry name" value="TRAP_DctP_sf"/>
</dbReference>
<feature type="chain" id="PRO_5038380219" evidence="4">
    <location>
        <begin position="26"/>
        <end position="342"/>
    </location>
</feature>
<comment type="similarity">
    <text evidence="1">Belongs to the bacterial solute-binding protein 7 family.</text>
</comment>
<dbReference type="Gene3D" id="3.40.190.170">
    <property type="entry name" value="Bacterial extracellular solute-binding protein, family 7"/>
    <property type="match status" value="1"/>
</dbReference>
<name>A0A431UP29_9BACI</name>
<keyword evidence="2" id="KW-0813">Transport</keyword>
<comment type="caution">
    <text evidence="5">The sequence shown here is derived from an EMBL/GenBank/DDBJ whole genome shotgun (WGS) entry which is preliminary data.</text>
</comment>
<protein>
    <submittedName>
        <fullName evidence="5">C4-dicarboxylate ABC transporter</fullName>
    </submittedName>
</protein>
<dbReference type="PIRSF" id="PIRSF006470">
    <property type="entry name" value="DctB"/>
    <property type="match status" value="1"/>
</dbReference>
<evidence type="ECO:0000256" key="2">
    <source>
        <dbReference type="ARBA" id="ARBA00022448"/>
    </source>
</evidence>
<evidence type="ECO:0000256" key="1">
    <source>
        <dbReference type="ARBA" id="ARBA00009023"/>
    </source>
</evidence>
<dbReference type="AlphaFoldDB" id="A0A431UP29"/>
<evidence type="ECO:0000313" key="6">
    <source>
        <dbReference type="Proteomes" id="UP000276349"/>
    </source>
</evidence>